<dbReference type="Gene3D" id="3.40.50.2000">
    <property type="entry name" value="Glycogen Phosphorylase B"/>
    <property type="match status" value="2"/>
</dbReference>
<organism evidence="4 5">
    <name type="scientific">Gaiella occulta</name>
    <dbReference type="NCBI Taxonomy" id="1002870"/>
    <lineage>
        <taxon>Bacteria</taxon>
        <taxon>Bacillati</taxon>
        <taxon>Actinomycetota</taxon>
        <taxon>Thermoleophilia</taxon>
        <taxon>Gaiellales</taxon>
        <taxon>Gaiellaceae</taxon>
        <taxon>Gaiella</taxon>
    </lineage>
</organism>
<reference evidence="5" key="2">
    <citation type="journal article" date="2019" name="MicrobiologyOpen">
        <title>High-quality draft genome sequence of Gaiella occulta isolated from a 150 meter deep mineral water borehole and comparison with the genome sequences of other deep-branching lineages of the phylum Actinobacteria.</title>
        <authorList>
            <person name="Severino R."/>
            <person name="Froufe H.J.C."/>
            <person name="Barroso C."/>
            <person name="Albuquerque L."/>
            <person name="Lobo-da-Cunha A."/>
            <person name="da Costa M.S."/>
            <person name="Egas C."/>
        </authorList>
    </citation>
    <scope>NUCLEOTIDE SEQUENCE [LARGE SCALE GENOMIC DNA]</scope>
    <source>
        <strain evidence="5">F2-233</strain>
    </source>
</reference>
<keyword evidence="2 4" id="KW-0808">Transferase</keyword>
<dbReference type="AlphaFoldDB" id="A0A7M2YVZ8"/>
<evidence type="ECO:0000313" key="4">
    <source>
        <dbReference type="EMBL" id="RDI74256.1"/>
    </source>
</evidence>
<dbReference type="Proteomes" id="UP000254134">
    <property type="component" value="Unassembled WGS sequence"/>
</dbReference>
<protein>
    <submittedName>
        <fullName evidence="4">Glycosyl transferase 4-like domain</fullName>
    </submittedName>
</protein>
<keyword evidence="1" id="KW-0328">Glycosyltransferase</keyword>
<dbReference type="SUPFAM" id="SSF53756">
    <property type="entry name" value="UDP-Glycosyltransferase/glycogen phosphorylase"/>
    <property type="match status" value="1"/>
</dbReference>
<name>A0A7M2YVZ8_9ACTN</name>
<reference evidence="4 5" key="1">
    <citation type="submission" date="2018-07" db="EMBL/GenBank/DDBJ databases">
        <title>High-quality-draft genome sequence of Gaiella occulta.</title>
        <authorList>
            <person name="Severino R."/>
            <person name="Froufe H.J.C."/>
            <person name="Rainey F.A."/>
            <person name="Barroso C."/>
            <person name="Albuquerque L."/>
            <person name="Lobo-Da-Cunha A."/>
            <person name="Da Costa M.S."/>
            <person name="Egas C."/>
        </authorList>
    </citation>
    <scope>NUCLEOTIDE SEQUENCE [LARGE SCALE GENOMIC DNA]</scope>
    <source>
        <strain evidence="4 5">F2-233</strain>
    </source>
</reference>
<dbReference type="PANTHER" id="PTHR12526">
    <property type="entry name" value="GLYCOSYLTRANSFERASE"/>
    <property type="match status" value="1"/>
</dbReference>
<dbReference type="InterPro" id="IPR028098">
    <property type="entry name" value="Glyco_trans_4-like_N"/>
</dbReference>
<dbReference type="Pfam" id="PF13439">
    <property type="entry name" value="Glyco_transf_4"/>
    <property type="match status" value="1"/>
</dbReference>
<dbReference type="GO" id="GO:0016757">
    <property type="term" value="F:glycosyltransferase activity"/>
    <property type="evidence" value="ECO:0007669"/>
    <property type="project" value="UniProtKB-KW"/>
</dbReference>
<evidence type="ECO:0000256" key="1">
    <source>
        <dbReference type="ARBA" id="ARBA00022676"/>
    </source>
</evidence>
<comment type="caution">
    <text evidence="4">The sequence shown here is derived from an EMBL/GenBank/DDBJ whole genome shotgun (WGS) entry which is preliminary data.</text>
</comment>
<proteinExistence type="predicted"/>
<dbReference type="EMBL" id="QQZY01000004">
    <property type="protein sequence ID" value="RDI74256.1"/>
    <property type="molecule type" value="Genomic_DNA"/>
</dbReference>
<sequence length="415" mass="44825">MKVLLVSFYFPPAGGGGVQRPLKLAQYLPGLGIETHVLAPDDPQWIHRDEGLRVPTQAWVHRARYLGPGGRRPAEELHGKQGLARITTQARLFGRRALVPDENVPWSLTAIPAAIRLVRRHGIDVVITTSPPNSIHLVGAAVKRATGARWVADLRDSAVAHVHRRSESAAVRAKEKVDLGVAKLVARSADAIVCVADFIADEVRALGPRGAVATIPNGSDFDDFDGLDYTPGERLRITHTGSFFGKRDPRPFLQALHDAGVDATARFLGDFRSADREWARRLDLGEKLELIPYAPRATSLALQRDSEALLLLIPDAGGRGQGVLSGKVFEYLAARRPILAAVPPGGAAAELILAAGAGVVAAPDDVDGLREAIVELDRRFRSGGLPDVDLSDEWIDRVSRLSRVEETAELLRALA</sequence>
<gene>
    <name evidence="4" type="ORF">Gocc_1832</name>
</gene>
<dbReference type="RefSeq" id="WP_181813515.1">
    <property type="nucleotide sequence ID" value="NZ_QQZY01000004.1"/>
</dbReference>
<evidence type="ECO:0000259" key="3">
    <source>
        <dbReference type="Pfam" id="PF13439"/>
    </source>
</evidence>
<keyword evidence="5" id="KW-1185">Reference proteome</keyword>
<feature type="domain" description="Glycosyltransferase subfamily 4-like N-terminal" evidence="3">
    <location>
        <begin position="15"/>
        <end position="221"/>
    </location>
</feature>
<evidence type="ECO:0000313" key="5">
    <source>
        <dbReference type="Proteomes" id="UP000254134"/>
    </source>
</evidence>
<accession>A0A7M2YVZ8</accession>
<evidence type="ECO:0000256" key="2">
    <source>
        <dbReference type="ARBA" id="ARBA00022679"/>
    </source>
</evidence>